<name>A0A834MES0_RHYFE</name>
<proteinExistence type="predicted"/>
<evidence type="ECO:0000313" key="1">
    <source>
        <dbReference type="EMBL" id="KAF7281771.1"/>
    </source>
</evidence>
<gene>
    <name evidence="1" type="ORF">GWI33_004254</name>
</gene>
<protein>
    <submittedName>
        <fullName evidence="1">Uncharacterized protein</fullName>
    </submittedName>
</protein>
<reference evidence="1" key="1">
    <citation type="submission" date="2020-08" db="EMBL/GenBank/DDBJ databases">
        <title>Genome sequencing and assembly of the red palm weevil Rhynchophorus ferrugineus.</title>
        <authorList>
            <person name="Dias G.B."/>
            <person name="Bergman C.M."/>
            <person name="Manee M."/>
        </authorList>
    </citation>
    <scope>NUCLEOTIDE SEQUENCE</scope>
    <source>
        <strain evidence="1">AA-2017</strain>
        <tissue evidence="1">Whole larva</tissue>
    </source>
</reference>
<dbReference type="EMBL" id="JAACXV010000223">
    <property type="protein sequence ID" value="KAF7281771.1"/>
    <property type="molecule type" value="Genomic_DNA"/>
</dbReference>
<evidence type="ECO:0000313" key="2">
    <source>
        <dbReference type="Proteomes" id="UP000625711"/>
    </source>
</evidence>
<dbReference type="Proteomes" id="UP000625711">
    <property type="component" value="Unassembled WGS sequence"/>
</dbReference>
<organism evidence="1 2">
    <name type="scientific">Rhynchophorus ferrugineus</name>
    <name type="common">Red palm weevil</name>
    <name type="synonym">Curculio ferrugineus</name>
    <dbReference type="NCBI Taxonomy" id="354439"/>
    <lineage>
        <taxon>Eukaryota</taxon>
        <taxon>Metazoa</taxon>
        <taxon>Ecdysozoa</taxon>
        <taxon>Arthropoda</taxon>
        <taxon>Hexapoda</taxon>
        <taxon>Insecta</taxon>
        <taxon>Pterygota</taxon>
        <taxon>Neoptera</taxon>
        <taxon>Endopterygota</taxon>
        <taxon>Coleoptera</taxon>
        <taxon>Polyphaga</taxon>
        <taxon>Cucujiformia</taxon>
        <taxon>Curculionidae</taxon>
        <taxon>Dryophthorinae</taxon>
        <taxon>Rhynchophorus</taxon>
    </lineage>
</organism>
<keyword evidence="2" id="KW-1185">Reference proteome</keyword>
<dbReference type="AlphaFoldDB" id="A0A834MES0"/>
<sequence>MTVTRTVINTSCVQSVAPNLPRLLVKHYSVRNATHVPVPFNRAIWARMGDGTYHCSGRGSPSQRFALDRTHAWKVYEKNLPRRIAHRVEIRRDGDKSHPRRFISWPGTTVLSPPCSYMTPV</sequence>
<accession>A0A834MES0</accession>
<comment type="caution">
    <text evidence="1">The sequence shown here is derived from an EMBL/GenBank/DDBJ whole genome shotgun (WGS) entry which is preliminary data.</text>
</comment>